<name>A0ABW6WAC6_9ACTN</name>
<comment type="caution">
    <text evidence="4">The sequence shown here is derived from an EMBL/GenBank/DDBJ whole genome shotgun (WGS) entry which is preliminary data.</text>
</comment>
<gene>
    <name evidence="4" type="ORF">ACFY35_10830</name>
</gene>
<proteinExistence type="predicted"/>
<evidence type="ECO:0000256" key="2">
    <source>
        <dbReference type="PROSITE-ProRule" id="PRU00169"/>
    </source>
</evidence>
<dbReference type="Proteomes" id="UP001602245">
    <property type="component" value="Unassembled WGS sequence"/>
</dbReference>
<dbReference type="RefSeq" id="WP_020511536.1">
    <property type="nucleotide sequence ID" value="NZ_JBIAZU010000002.1"/>
</dbReference>
<sequence length="127" mass="13648">MTGRTVLYIEDNPINTMLVERILRARPTVTFGSAPDGRTGLESVDRLRPDLVLLDLDLPDIDGEQVLAALRATPDTRDIPVIVISGDLDPDLHRRVLAGGAKGFLVKPYDITDLLKAVDCSLGGGGT</sequence>
<accession>A0ABW6WAC6</accession>
<dbReference type="Pfam" id="PF00072">
    <property type="entry name" value="Response_reg"/>
    <property type="match status" value="1"/>
</dbReference>
<dbReference type="InterPro" id="IPR050595">
    <property type="entry name" value="Bact_response_regulator"/>
</dbReference>
<evidence type="ECO:0000313" key="5">
    <source>
        <dbReference type="Proteomes" id="UP001602245"/>
    </source>
</evidence>
<keyword evidence="1 2" id="KW-0597">Phosphoprotein</keyword>
<evidence type="ECO:0000259" key="3">
    <source>
        <dbReference type="PROSITE" id="PS50110"/>
    </source>
</evidence>
<dbReference type="PROSITE" id="PS50110">
    <property type="entry name" value="RESPONSE_REGULATORY"/>
    <property type="match status" value="1"/>
</dbReference>
<dbReference type="EMBL" id="JBIAZU010000002">
    <property type="protein sequence ID" value="MFF5289928.1"/>
    <property type="molecule type" value="Genomic_DNA"/>
</dbReference>
<dbReference type="SUPFAM" id="SSF52172">
    <property type="entry name" value="CheY-like"/>
    <property type="match status" value="1"/>
</dbReference>
<evidence type="ECO:0000256" key="1">
    <source>
        <dbReference type="ARBA" id="ARBA00022553"/>
    </source>
</evidence>
<dbReference type="InterPro" id="IPR001789">
    <property type="entry name" value="Sig_transdc_resp-reg_receiver"/>
</dbReference>
<feature type="domain" description="Response regulatory" evidence="3">
    <location>
        <begin position="5"/>
        <end position="122"/>
    </location>
</feature>
<feature type="modified residue" description="4-aspartylphosphate" evidence="2">
    <location>
        <position position="55"/>
    </location>
</feature>
<keyword evidence="5" id="KW-1185">Reference proteome</keyword>
<dbReference type="PANTHER" id="PTHR44591">
    <property type="entry name" value="STRESS RESPONSE REGULATOR PROTEIN 1"/>
    <property type="match status" value="1"/>
</dbReference>
<dbReference type="InterPro" id="IPR011006">
    <property type="entry name" value="CheY-like_superfamily"/>
</dbReference>
<organism evidence="4 5">
    <name type="scientific">Paractinoplanes globisporus</name>
    <dbReference type="NCBI Taxonomy" id="113565"/>
    <lineage>
        <taxon>Bacteria</taxon>
        <taxon>Bacillati</taxon>
        <taxon>Actinomycetota</taxon>
        <taxon>Actinomycetes</taxon>
        <taxon>Micromonosporales</taxon>
        <taxon>Micromonosporaceae</taxon>
        <taxon>Paractinoplanes</taxon>
    </lineage>
</organism>
<protein>
    <submittedName>
        <fullName evidence="4">Two-component system response regulator</fullName>
    </submittedName>
</protein>
<dbReference type="Gene3D" id="3.40.50.2300">
    <property type="match status" value="1"/>
</dbReference>
<dbReference type="SMART" id="SM00448">
    <property type="entry name" value="REC"/>
    <property type="match status" value="1"/>
</dbReference>
<reference evidence="4 5" key="1">
    <citation type="submission" date="2024-10" db="EMBL/GenBank/DDBJ databases">
        <title>The Natural Products Discovery Center: Release of the First 8490 Sequenced Strains for Exploring Actinobacteria Biosynthetic Diversity.</title>
        <authorList>
            <person name="Kalkreuter E."/>
            <person name="Kautsar S.A."/>
            <person name="Yang D."/>
            <person name="Bader C.D."/>
            <person name="Teijaro C.N."/>
            <person name="Fluegel L."/>
            <person name="Davis C.M."/>
            <person name="Simpson J.R."/>
            <person name="Lauterbach L."/>
            <person name="Steele A.D."/>
            <person name="Gui C."/>
            <person name="Meng S."/>
            <person name="Li G."/>
            <person name="Viehrig K."/>
            <person name="Ye F."/>
            <person name="Su P."/>
            <person name="Kiefer A.F."/>
            <person name="Nichols A."/>
            <person name="Cepeda A.J."/>
            <person name="Yan W."/>
            <person name="Fan B."/>
            <person name="Jiang Y."/>
            <person name="Adhikari A."/>
            <person name="Zheng C.-J."/>
            <person name="Schuster L."/>
            <person name="Cowan T.M."/>
            <person name="Smanski M.J."/>
            <person name="Chevrette M.G."/>
            <person name="De Carvalho L.P.S."/>
            <person name="Shen B."/>
        </authorList>
    </citation>
    <scope>NUCLEOTIDE SEQUENCE [LARGE SCALE GENOMIC DNA]</scope>
    <source>
        <strain evidence="4 5">NPDC000087</strain>
    </source>
</reference>
<dbReference type="PANTHER" id="PTHR44591:SF23">
    <property type="entry name" value="CHEY SUBFAMILY"/>
    <property type="match status" value="1"/>
</dbReference>
<evidence type="ECO:0000313" key="4">
    <source>
        <dbReference type="EMBL" id="MFF5289928.1"/>
    </source>
</evidence>